<dbReference type="STRING" id="378794.GCA_001570625_02396"/>
<dbReference type="SUPFAM" id="SSF54523">
    <property type="entry name" value="Pili subunits"/>
    <property type="match status" value="1"/>
</dbReference>
<evidence type="ECO:0000256" key="2">
    <source>
        <dbReference type="ARBA" id="ARBA00022481"/>
    </source>
</evidence>
<keyword evidence="5 6" id="KW-0472">Membrane</keyword>
<dbReference type="InterPro" id="IPR045584">
    <property type="entry name" value="Pilin-like"/>
</dbReference>
<dbReference type="InterPro" id="IPR012902">
    <property type="entry name" value="N_methyl_site"/>
</dbReference>
<dbReference type="Gene3D" id="3.30.700.10">
    <property type="entry name" value="Glycoprotein, Type 4 Pilin"/>
    <property type="match status" value="1"/>
</dbReference>
<name>A0A354YXI6_9FIRM</name>
<dbReference type="PANTHER" id="PTHR30093">
    <property type="entry name" value="GENERAL SECRETION PATHWAY PROTEIN G"/>
    <property type="match status" value="1"/>
</dbReference>
<dbReference type="Pfam" id="PF07963">
    <property type="entry name" value="N_methyl"/>
    <property type="match status" value="1"/>
</dbReference>
<evidence type="ECO:0000256" key="4">
    <source>
        <dbReference type="ARBA" id="ARBA00022989"/>
    </source>
</evidence>
<dbReference type="RefSeq" id="WP_011639973.1">
    <property type="nucleotide sequence ID" value="NZ_DCDX01000139.1"/>
</dbReference>
<evidence type="ECO:0000256" key="3">
    <source>
        <dbReference type="ARBA" id="ARBA00022692"/>
    </source>
</evidence>
<organism evidence="7 8">
    <name type="scientific">Syntrophomonas wolfei</name>
    <dbReference type="NCBI Taxonomy" id="863"/>
    <lineage>
        <taxon>Bacteria</taxon>
        <taxon>Bacillati</taxon>
        <taxon>Bacillota</taxon>
        <taxon>Clostridia</taxon>
        <taxon>Eubacteriales</taxon>
        <taxon>Syntrophomonadaceae</taxon>
        <taxon>Syntrophomonas</taxon>
    </lineage>
</organism>
<protein>
    <submittedName>
        <fullName evidence="7">Type II secretion system protein</fullName>
    </submittedName>
</protein>
<dbReference type="OMA" id="IQAYMAD"/>
<proteinExistence type="predicted"/>
<evidence type="ECO:0000313" key="8">
    <source>
        <dbReference type="Proteomes" id="UP000263273"/>
    </source>
</evidence>
<accession>A0A354YXI6</accession>
<keyword evidence="2" id="KW-0488">Methylation</keyword>
<reference evidence="7 8" key="1">
    <citation type="journal article" date="2018" name="Nat. Biotechnol.">
        <title>A standardized bacterial taxonomy based on genome phylogeny substantially revises the tree of life.</title>
        <authorList>
            <person name="Parks D.H."/>
            <person name="Chuvochina M."/>
            <person name="Waite D.W."/>
            <person name="Rinke C."/>
            <person name="Skarshewski A."/>
            <person name="Chaumeil P.A."/>
            <person name="Hugenholtz P."/>
        </authorList>
    </citation>
    <scope>NUCLEOTIDE SEQUENCE [LARGE SCALE GENOMIC DNA]</scope>
    <source>
        <strain evidence="7">UBA10948</strain>
    </source>
</reference>
<evidence type="ECO:0000256" key="6">
    <source>
        <dbReference type="SAM" id="Phobius"/>
    </source>
</evidence>
<comment type="subcellular location">
    <subcellularLocation>
        <location evidence="1">Membrane</location>
        <topology evidence="1">Single-pass membrane protein</topology>
    </subcellularLocation>
</comment>
<keyword evidence="3 6" id="KW-0812">Transmembrane</keyword>
<keyword evidence="4 6" id="KW-1133">Transmembrane helix</keyword>
<sequence>MLKFLDLGQRKVGEKGFTLVELILVMAIVGILAGLAVPRFTGVLETAKEKADEANKKIIREAAELWYMQTGQTGKIPENGNAVPLSNDTFFRAEGQTGEKLVPDFLKEIPENPMDTGEYRLKIDEGGKAIVTHAKDTAKD</sequence>
<dbReference type="PANTHER" id="PTHR30093:SF44">
    <property type="entry name" value="TYPE II SECRETION SYSTEM CORE PROTEIN G"/>
    <property type="match status" value="1"/>
</dbReference>
<dbReference type="PROSITE" id="PS00409">
    <property type="entry name" value="PROKAR_NTER_METHYL"/>
    <property type="match status" value="1"/>
</dbReference>
<dbReference type="Proteomes" id="UP000263273">
    <property type="component" value="Unassembled WGS sequence"/>
</dbReference>
<evidence type="ECO:0000256" key="1">
    <source>
        <dbReference type="ARBA" id="ARBA00004167"/>
    </source>
</evidence>
<gene>
    <name evidence="7" type="ORF">DDZ44_05785</name>
</gene>
<evidence type="ECO:0000256" key="5">
    <source>
        <dbReference type="ARBA" id="ARBA00023136"/>
    </source>
</evidence>
<comment type="caution">
    <text evidence="7">The sequence shown here is derived from an EMBL/GenBank/DDBJ whole genome shotgun (WGS) entry which is preliminary data.</text>
</comment>
<dbReference type="EMBL" id="DNZF01000126">
    <property type="protein sequence ID" value="HBK53426.1"/>
    <property type="molecule type" value="Genomic_DNA"/>
</dbReference>
<evidence type="ECO:0000313" key="7">
    <source>
        <dbReference type="EMBL" id="HBK53426.1"/>
    </source>
</evidence>
<feature type="transmembrane region" description="Helical" evidence="6">
    <location>
        <begin position="20"/>
        <end position="40"/>
    </location>
</feature>
<dbReference type="AlphaFoldDB" id="A0A354YXI6"/>
<dbReference type="GO" id="GO:0016020">
    <property type="term" value="C:membrane"/>
    <property type="evidence" value="ECO:0007669"/>
    <property type="project" value="UniProtKB-SubCell"/>
</dbReference>
<dbReference type="NCBIfam" id="TIGR02532">
    <property type="entry name" value="IV_pilin_GFxxxE"/>
    <property type="match status" value="1"/>
</dbReference>